<organism evidence="1">
    <name type="scientific">Pectinophora gossypiella</name>
    <name type="common">Cotton pink bollworm</name>
    <name type="synonym">Depressaria gossypiella</name>
    <dbReference type="NCBI Taxonomy" id="13191"/>
    <lineage>
        <taxon>Eukaryota</taxon>
        <taxon>Metazoa</taxon>
        <taxon>Ecdysozoa</taxon>
        <taxon>Arthropoda</taxon>
        <taxon>Hexapoda</taxon>
        <taxon>Insecta</taxon>
        <taxon>Pterygota</taxon>
        <taxon>Neoptera</taxon>
        <taxon>Endopterygota</taxon>
        <taxon>Lepidoptera</taxon>
        <taxon>Glossata</taxon>
        <taxon>Ditrysia</taxon>
        <taxon>Gelechioidea</taxon>
        <taxon>Gelechiidae</taxon>
        <taxon>Apatetrinae</taxon>
        <taxon>Pectinophora</taxon>
    </lineage>
</organism>
<dbReference type="OrthoDB" id="6334212at2759"/>
<dbReference type="PANTHER" id="PTHR11012:SF48">
    <property type="entry name" value="CHK KINASE-LIKE DOMAIN-CONTAINING PROTEIN-RELATED"/>
    <property type="match status" value="1"/>
</dbReference>
<evidence type="ECO:0000313" key="1">
    <source>
        <dbReference type="EMBL" id="JAT83122.1"/>
    </source>
</evidence>
<dbReference type="EMBL" id="GDQN01007932">
    <property type="protein sequence ID" value="JAT83122.1"/>
    <property type="molecule type" value="Transcribed_RNA"/>
</dbReference>
<proteinExistence type="predicted"/>
<reference evidence="1" key="1">
    <citation type="submission" date="2015-09" db="EMBL/GenBank/DDBJ databases">
        <title>De novo assembly of Pectinophora gossypiella (Pink Bollworm) gut transcriptome.</title>
        <authorList>
            <person name="Tassone E.E."/>
        </authorList>
    </citation>
    <scope>NUCLEOTIDE SEQUENCE</scope>
</reference>
<evidence type="ECO:0008006" key="2">
    <source>
        <dbReference type="Google" id="ProtNLM"/>
    </source>
</evidence>
<dbReference type="Pfam" id="PF02958">
    <property type="entry name" value="EcKL"/>
    <property type="match status" value="1"/>
</dbReference>
<dbReference type="PANTHER" id="PTHR11012">
    <property type="entry name" value="PROTEIN KINASE-LIKE DOMAIN-CONTAINING"/>
    <property type="match status" value="1"/>
</dbReference>
<dbReference type="InterPro" id="IPR011009">
    <property type="entry name" value="Kinase-like_dom_sf"/>
</dbReference>
<sequence length="164" mass="19118">EHITEEDVKLILANSSYSNNEGVLRTYQVRYASDKMLGFLADYYKLKVVVTEKNDDKKVLSFFIKAVSRTNASKAQMVKELNLFEKELHFYSIIKKELDIPGLKPWSAKFISALNDAIVFQDLNALEYKLRDKFERFDMAHTIQALRTLARFHASSIIFEENRK</sequence>
<feature type="non-terminal residue" evidence="1">
    <location>
        <position position="164"/>
    </location>
</feature>
<feature type="non-terminal residue" evidence="1">
    <location>
        <position position="1"/>
    </location>
</feature>
<dbReference type="InterPro" id="IPR004119">
    <property type="entry name" value="EcKL"/>
</dbReference>
<accession>A0A1E1W7Y7</accession>
<dbReference type="AlphaFoldDB" id="A0A1E1W7Y7"/>
<dbReference type="SUPFAM" id="SSF56112">
    <property type="entry name" value="Protein kinase-like (PK-like)"/>
    <property type="match status" value="1"/>
</dbReference>
<gene>
    <name evidence="1" type="ORF">g.4538</name>
</gene>
<name>A0A1E1W7Y7_PECGO</name>
<protein>
    <recommendedName>
        <fullName evidence="2">CHK kinase-like domain-containing protein</fullName>
    </recommendedName>
</protein>